<evidence type="ECO:0000256" key="7">
    <source>
        <dbReference type="PIRNR" id="PIRNR000296"/>
    </source>
</evidence>
<proteinExistence type="inferred from homology"/>
<protein>
    <recommendedName>
        <fullName evidence="7">Catalase-related peroxidase</fullName>
        <ecNumber evidence="7">1.11.1.-</ecNumber>
    </recommendedName>
</protein>
<dbReference type="GO" id="GO:0004096">
    <property type="term" value="F:catalase activity"/>
    <property type="evidence" value="ECO:0007669"/>
    <property type="project" value="InterPro"/>
</dbReference>
<dbReference type="InterPro" id="IPR020835">
    <property type="entry name" value="Catalase_sf"/>
</dbReference>
<evidence type="ECO:0000313" key="12">
    <source>
        <dbReference type="Proteomes" id="UP000065261"/>
    </source>
</evidence>
<sequence length="339" mass="37086">MKKPNIFRKLALLIIISLFATTILYFGGVFSSGVTAQRFVNLQQGGNPHPTFRRAHAKGICIAGSFESNGALASYSQAQIFNLGSTPLLGRFSVAGNNPTAPDLKAPVRSLAFTLTANANQEWRVAMNTPPVMAVATPTAFFEQLQALSPDPVTKKRSPEKIKAFFDAHPESAAFNKWKASYVPTHSFATETYNSINAFYLVDEQGKKRAVRWIAKPQSTAKSSAQIDLDSNDALQQQLSDELAIGPIKFDLIFTFADASDDENNPTILWPESRKSINAGTVAITRFQAQEGGQCANMNFDPLVLPIGIEPTADPILRARASSYAESFRRRAKEVLLNN</sequence>
<evidence type="ECO:0000259" key="10">
    <source>
        <dbReference type="SMART" id="SM01060"/>
    </source>
</evidence>
<dbReference type="Proteomes" id="UP000065261">
    <property type="component" value="Chromosome II"/>
</dbReference>
<gene>
    <name evidence="11" type="primary">katE</name>
    <name evidence="11" type="ORF">PTRA_b0698</name>
</gene>
<comment type="function">
    <text evidence="7">Has an organic peroxide-dependent peroxidase activity.</text>
</comment>
<feature type="domain" description="Catalase core" evidence="10">
    <location>
        <begin position="29"/>
        <end position="339"/>
    </location>
</feature>
<dbReference type="InterPro" id="IPR011614">
    <property type="entry name" value="Catalase_core"/>
</dbReference>
<accession>A0A0U2XCZ5</accession>
<evidence type="ECO:0000313" key="11">
    <source>
        <dbReference type="EMBL" id="ALS35134.1"/>
    </source>
</evidence>
<dbReference type="CDD" id="cd08153">
    <property type="entry name" value="srpA_like"/>
    <property type="match status" value="1"/>
</dbReference>
<dbReference type="PATRIC" id="fig|1315283.4.peg.3724"/>
<dbReference type="Pfam" id="PF00199">
    <property type="entry name" value="Catalase"/>
    <property type="match status" value="1"/>
</dbReference>
<evidence type="ECO:0000256" key="8">
    <source>
        <dbReference type="PIRSR" id="PIRSR000296-1"/>
    </source>
</evidence>
<dbReference type="InterPro" id="IPR024168">
    <property type="entry name" value="Catalase_SrpA-type_pred"/>
</dbReference>
<dbReference type="InterPro" id="IPR018028">
    <property type="entry name" value="Catalase"/>
</dbReference>
<keyword evidence="6 7" id="KW-0408">Iron</keyword>
<feature type="binding site" description="axial binding residue" evidence="9">
    <location>
        <position position="324"/>
    </location>
    <ligand>
        <name>heme</name>
        <dbReference type="ChEBI" id="CHEBI:30413"/>
    </ligand>
    <ligandPart>
        <name>Fe</name>
        <dbReference type="ChEBI" id="CHEBI:18248"/>
    </ligandPart>
</feature>
<dbReference type="Gene3D" id="1.20.1280.120">
    <property type="match status" value="1"/>
</dbReference>
<name>A0A0U2XCZ5_9GAMM</name>
<keyword evidence="3 7" id="KW-0349">Heme</keyword>
<dbReference type="GO" id="GO:0020037">
    <property type="term" value="F:heme binding"/>
    <property type="evidence" value="ECO:0007669"/>
    <property type="project" value="InterPro"/>
</dbReference>
<dbReference type="GO" id="GO:0005737">
    <property type="term" value="C:cytoplasm"/>
    <property type="evidence" value="ECO:0007669"/>
    <property type="project" value="TreeGrafter"/>
</dbReference>
<dbReference type="SMART" id="SM01060">
    <property type="entry name" value="Catalase"/>
    <property type="match status" value="1"/>
</dbReference>
<dbReference type="GO" id="GO:0046872">
    <property type="term" value="F:metal ion binding"/>
    <property type="evidence" value="ECO:0007669"/>
    <property type="project" value="UniProtKB-KW"/>
</dbReference>
<dbReference type="PIRSF" id="PIRSF000296">
    <property type="entry name" value="SrpA"/>
    <property type="match status" value="1"/>
</dbReference>
<evidence type="ECO:0000256" key="1">
    <source>
        <dbReference type="ARBA" id="ARBA00005329"/>
    </source>
</evidence>
<feature type="active site" evidence="8">
    <location>
        <position position="56"/>
    </location>
</feature>
<dbReference type="EC" id="1.11.1.-" evidence="7"/>
<evidence type="ECO:0000256" key="9">
    <source>
        <dbReference type="PIRSR" id="PIRSR000296-2"/>
    </source>
</evidence>
<evidence type="ECO:0000256" key="6">
    <source>
        <dbReference type="ARBA" id="ARBA00023004"/>
    </source>
</evidence>
<dbReference type="PROSITE" id="PS51402">
    <property type="entry name" value="CATALASE_3"/>
    <property type="match status" value="1"/>
</dbReference>
<dbReference type="PANTHER" id="PTHR11465:SF9">
    <property type="entry name" value="CATALASE"/>
    <property type="match status" value="1"/>
</dbReference>
<keyword evidence="5 7" id="KW-0560">Oxidoreductase</keyword>
<reference evidence="11 12" key="1">
    <citation type="submission" date="2015-03" db="EMBL/GenBank/DDBJ databases">
        <authorList>
            <person name="Murphy D."/>
        </authorList>
    </citation>
    <scope>NUCLEOTIDE SEQUENCE [LARGE SCALE GENOMIC DNA]</scope>
    <source>
        <strain evidence="11 12">KMM 520</strain>
    </source>
</reference>
<evidence type="ECO:0000256" key="4">
    <source>
        <dbReference type="ARBA" id="ARBA00022723"/>
    </source>
</evidence>
<keyword evidence="4 7" id="KW-0479">Metal-binding</keyword>
<comment type="similarity">
    <text evidence="1 7">Belongs to the catalase family.</text>
</comment>
<dbReference type="GO" id="GO:0042744">
    <property type="term" value="P:hydrogen peroxide catabolic process"/>
    <property type="evidence" value="ECO:0007669"/>
    <property type="project" value="TreeGrafter"/>
</dbReference>
<dbReference type="KEGG" id="ptn:PTRA_b0698"/>
<organism evidence="11">
    <name type="scientific">Pseudoalteromonas translucida KMM 520</name>
    <dbReference type="NCBI Taxonomy" id="1315283"/>
    <lineage>
        <taxon>Bacteria</taxon>
        <taxon>Pseudomonadati</taxon>
        <taxon>Pseudomonadota</taxon>
        <taxon>Gammaproteobacteria</taxon>
        <taxon>Alteromonadales</taxon>
        <taxon>Pseudoalteromonadaceae</taxon>
        <taxon>Pseudoalteromonas</taxon>
    </lineage>
</organism>
<dbReference type="GO" id="GO:0042542">
    <property type="term" value="P:response to hydrogen peroxide"/>
    <property type="evidence" value="ECO:0007669"/>
    <property type="project" value="TreeGrafter"/>
</dbReference>
<keyword evidence="2 7" id="KW-0575">Peroxidase</keyword>
<dbReference type="SUPFAM" id="SSF56634">
    <property type="entry name" value="Heme-dependent catalase-like"/>
    <property type="match status" value="1"/>
</dbReference>
<dbReference type="PANTHER" id="PTHR11465">
    <property type="entry name" value="CATALASE"/>
    <property type="match status" value="1"/>
</dbReference>
<dbReference type="EMBL" id="CP011035">
    <property type="protein sequence ID" value="ALS35134.1"/>
    <property type="molecule type" value="Genomic_DNA"/>
</dbReference>
<evidence type="ECO:0000256" key="2">
    <source>
        <dbReference type="ARBA" id="ARBA00022559"/>
    </source>
</evidence>
<evidence type="ECO:0000256" key="3">
    <source>
        <dbReference type="ARBA" id="ARBA00022617"/>
    </source>
</evidence>
<dbReference type="AlphaFoldDB" id="A0A0U2XCZ5"/>
<comment type="cofactor">
    <cofactor evidence="7">
        <name>heme</name>
        <dbReference type="ChEBI" id="CHEBI:30413"/>
    </cofactor>
</comment>
<dbReference type="RefSeq" id="WP_237113503.1">
    <property type="nucleotide sequence ID" value="NZ_CP011035.1"/>
</dbReference>
<evidence type="ECO:0000256" key="5">
    <source>
        <dbReference type="ARBA" id="ARBA00023002"/>
    </source>
</evidence>
<dbReference type="Gene3D" id="2.40.180.10">
    <property type="entry name" value="Catalase core domain"/>
    <property type="match status" value="1"/>
</dbReference>